<accession>A0A9D5QCB3</accession>
<comment type="caution">
    <text evidence="2">The sequence shown here is derived from an EMBL/GenBank/DDBJ whole genome shotgun (WGS) entry which is preliminary data.</text>
</comment>
<protein>
    <submittedName>
        <fullName evidence="2">Uncharacterized protein</fullName>
    </submittedName>
</protein>
<feature type="region of interest" description="Disordered" evidence="1">
    <location>
        <begin position="137"/>
        <end position="162"/>
    </location>
</feature>
<feature type="compositionally biased region" description="Polar residues" evidence="1">
    <location>
        <begin position="146"/>
        <end position="162"/>
    </location>
</feature>
<dbReference type="Proteomes" id="UP000630660">
    <property type="component" value="Unassembled WGS sequence"/>
</dbReference>
<reference evidence="2" key="1">
    <citation type="submission" date="2019-11" db="EMBL/GenBank/DDBJ databases">
        <title>Microbial mats filling the niche in hypersaline microbial mats.</title>
        <authorList>
            <person name="Wong H.L."/>
            <person name="Macleod F.I."/>
            <person name="White R.A. III"/>
            <person name="Burns B.P."/>
        </authorList>
    </citation>
    <scope>NUCLEOTIDE SEQUENCE</scope>
    <source>
        <strain evidence="2">Bin_327</strain>
    </source>
</reference>
<dbReference type="EMBL" id="WJKJ01000042">
    <property type="protein sequence ID" value="MBD3363852.1"/>
    <property type="molecule type" value="Genomic_DNA"/>
</dbReference>
<evidence type="ECO:0000313" key="3">
    <source>
        <dbReference type="Proteomes" id="UP000630660"/>
    </source>
</evidence>
<gene>
    <name evidence="2" type="ORF">GF359_01405</name>
</gene>
<name>A0A9D5QCB3_UNCW3</name>
<proteinExistence type="predicted"/>
<sequence length="162" mass="18401">MKRIFYLLLTAALLVLPSGCKKKGNFDEAVRIAESYYKAVEDGNVNLSYGYLCDRPLFLQSEDGREMRFEPRPELETYRELFKMVPKLSVITIEPRTDLSNPDRELLVFEVKARVISKGLAVQSFLTHMGRNSKGDWSILLPATGGESSRTSRQQSNPQVQP</sequence>
<evidence type="ECO:0000256" key="1">
    <source>
        <dbReference type="SAM" id="MobiDB-lite"/>
    </source>
</evidence>
<evidence type="ECO:0000313" key="2">
    <source>
        <dbReference type="EMBL" id="MBD3363852.1"/>
    </source>
</evidence>
<organism evidence="2 3">
    <name type="scientific">candidate division WOR-3 bacterium</name>
    <dbReference type="NCBI Taxonomy" id="2052148"/>
    <lineage>
        <taxon>Bacteria</taxon>
        <taxon>Bacteria division WOR-3</taxon>
    </lineage>
</organism>
<dbReference type="AlphaFoldDB" id="A0A9D5QCB3"/>